<name>A0A9D1V663_9FIRM</name>
<dbReference type="Proteomes" id="UP000824204">
    <property type="component" value="Unassembled WGS sequence"/>
</dbReference>
<dbReference type="AlphaFoldDB" id="A0A9D1V663"/>
<sequence>MFRIWAKVMREGKIVRQCVYENDREKLTWSHFFEYLTEICREADVPTPVLLKTHILNFAKFNHVRFYPRDFMEEVDFDYLLLENIIV</sequence>
<comment type="caution">
    <text evidence="1">The sequence shown here is derived from an EMBL/GenBank/DDBJ whole genome shotgun (WGS) entry which is preliminary data.</text>
</comment>
<accession>A0A9D1V663</accession>
<reference evidence="1" key="1">
    <citation type="journal article" date="2021" name="PeerJ">
        <title>Extensive microbial diversity within the chicken gut microbiome revealed by metagenomics and culture.</title>
        <authorList>
            <person name="Gilroy R."/>
            <person name="Ravi A."/>
            <person name="Getino M."/>
            <person name="Pursley I."/>
            <person name="Horton D.L."/>
            <person name="Alikhan N.F."/>
            <person name="Baker D."/>
            <person name="Gharbi K."/>
            <person name="Hall N."/>
            <person name="Watson M."/>
            <person name="Adriaenssens E.M."/>
            <person name="Foster-Nyarko E."/>
            <person name="Jarju S."/>
            <person name="Secka A."/>
            <person name="Antonio M."/>
            <person name="Oren A."/>
            <person name="Chaudhuri R.R."/>
            <person name="La Ragione R."/>
            <person name="Hildebrand F."/>
            <person name="Pallen M.J."/>
        </authorList>
    </citation>
    <scope>NUCLEOTIDE SEQUENCE</scope>
    <source>
        <strain evidence="1">811</strain>
    </source>
</reference>
<organism evidence="1 2">
    <name type="scientific">Candidatus Borkfalkia faecipullorum</name>
    <dbReference type="NCBI Taxonomy" id="2838510"/>
    <lineage>
        <taxon>Bacteria</taxon>
        <taxon>Bacillati</taxon>
        <taxon>Bacillota</taxon>
        <taxon>Clostridia</taxon>
        <taxon>Christensenellales</taxon>
        <taxon>Christensenellaceae</taxon>
        <taxon>Candidatus Borkfalkia</taxon>
    </lineage>
</organism>
<evidence type="ECO:0000313" key="2">
    <source>
        <dbReference type="Proteomes" id="UP000824204"/>
    </source>
</evidence>
<reference evidence="1" key="2">
    <citation type="submission" date="2021-04" db="EMBL/GenBank/DDBJ databases">
        <authorList>
            <person name="Gilroy R."/>
        </authorList>
    </citation>
    <scope>NUCLEOTIDE SEQUENCE</scope>
    <source>
        <strain evidence="1">811</strain>
    </source>
</reference>
<evidence type="ECO:0000313" key="1">
    <source>
        <dbReference type="EMBL" id="HIX06845.1"/>
    </source>
</evidence>
<gene>
    <name evidence="1" type="ORF">H9741_00050</name>
</gene>
<protein>
    <submittedName>
        <fullName evidence="1">Uncharacterized protein</fullName>
    </submittedName>
</protein>
<dbReference type="EMBL" id="DXFX01000001">
    <property type="protein sequence ID" value="HIX06845.1"/>
    <property type="molecule type" value="Genomic_DNA"/>
</dbReference>
<proteinExistence type="predicted"/>